<dbReference type="Proteomes" id="UP000217790">
    <property type="component" value="Unassembled WGS sequence"/>
</dbReference>
<protein>
    <submittedName>
        <fullName evidence="2">Uncharacterized protein</fullName>
    </submittedName>
</protein>
<dbReference type="OrthoDB" id="2535105at2759"/>
<reference evidence="3" key="1">
    <citation type="journal article" date="2017" name="Nat. Ecol. Evol.">
        <title>Genome expansion and lineage-specific genetic innovations in the forest pathogenic fungi Armillaria.</title>
        <authorList>
            <person name="Sipos G."/>
            <person name="Prasanna A.N."/>
            <person name="Walter M.C."/>
            <person name="O'Connor E."/>
            <person name="Balint B."/>
            <person name="Krizsan K."/>
            <person name="Kiss B."/>
            <person name="Hess J."/>
            <person name="Varga T."/>
            <person name="Slot J."/>
            <person name="Riley R."/>
            <person name="Boka B."/>
            <person name="Rigling D."/>
            <person name="Barry K."/>
            <person name="Lee J."/>
            <person name="Mihaltcheva S."/>
            <person name="LaButti K."/>
            <person name="Lipzen A."/>
            <person name="Waldron R."/>
            <person name="Moloney N.M."/>
            <person name="Sperisen C."/>
            <person name="Kredics L."/>
            <person name="Vagvoelgyi C."/>
            <person name="Patrignani A."/>
            <person name="Fitzpatrick D."/>
            <person name="Nagy I."/>
            <person name="Doyle S."/>
            <person name="Anderson J.B."/>
            <person name="Grigoriev I.V."/>
            <person name="Gueldener U."/>
            <person name="Muensterkoetter M."/>
            <person name="Nagy L.G."/>
        </authorList>
    </citation>
    <scope>NUCLEOTIDE SEQUENCE [LARGE SCALE GENOMIC DNA]</scope>
    <source>
        <strain evidence="3">Ar21-2</strain>
    </source>
</reference>
<proteinExistence type="predicted"/>
<evidence type="ECO:0000313" key="3">
    <source>
        <dbReference type="Proteomes" id="UP000217790"/>
    </source>
</evidence>
<evidence type="ECO:0000256" key="1">
    <source>
        <dbReference type="SAM" id="Phobius"/>
    </source>
</evidence>
<evidence type="ECO:0000313" key="2">
    <source>
        <dbReference type="EMBL" id="PBK85804.1"/>
    </source>
</evidence>
<accession>A0A2H3CWE6</accession>
<dbReference type="AlphaFoldDB" id="A0A2H3CWE6"/>
<keyword evidence="1" id="KW-0812">Transmembrane</keyword>
<keyword evidence="1" id="KW-1133">Transmembrane helix</keyword>
<dbReference type="EMBL" id="KZ293688">
    <property type="protein sequence ID" value="PBK85804.1"/>
    <property type="molecule type" value="Genomic_DNA"/>
</dbReference>
<sequence>MASATASSLGLTFGAAYIGLFGITILQTVMYYKKYPDDWPVYRYSPIDYKIDCYTFIQYLLALWEFICYILFAYGSILSIMAAFGYAICKSYSIPESICINIFRTSDAEADIYSISNFQSILKIKISLSFLQHLSKTS</sequence>
<keyword evidence="3" id="KW-1185">Reference proteome</keyword>
<keyword evidence="1" id="KW-0472">Membrane</keyword>
<dbReference type="InParanoid" id="A0A2H3CWE6"/>
<gene>
    <name evidence="2" type="ORF">ARMGADRAFT_1035994</name>
</gene>
<feature type="transmembrane region" description="Helical" evidence="1">
    <location>
        <begin position="6"/>
        <end position="26"/>
    </location>
</feature>
<organism evidence="2 3">
    <name type="scientific">Armillaria gallica</name>
    <name type="common">Bulbous honey fungus</name>
    <name type="synonym">Armillaria bulbosa</name>
    <dbReference type="NCBI Taxonomy" id="47427"/>
    <lineage>
        <taxon>Eukaryota</taxon>
        <taxon>Fungi</taxon>
        <taxon>Dikarya</taxon>
        <taxon>Basidiomycota</taxon>
        <taxon>Agaricomycotina</taxon>
        <taxon>Agaricomycetes</taxon>
        <taxon>Agaricomycetidae</taxon>
        <taxon>Agaricales</taxon>
        <taxon>Marasmiineae</taxon>
        <taxon>Physalacriaceae</taxon>
        <taxon>Armillaria</taxon>
    </lineage>
</organism>
<name>A0A2H3CWE6_ARMGA</name>
<feature type="transmembrane region" description="Helical" evidence="1">
    <location>
        <begin position="66"/>
        <end position="88"/>
    </location>
</feature>